<feature type="domain" description="GmrSD restriction endonucleases N-terminal" evidence="2">
    <location>
        <begin position="13"/>
        <end position="170"/>
    </location>
</feature>
<dbReference type="Pfam" id="PF03235">
    <property type="entry name" value="GmrSD_N"/>
    <property type="match status" value="1"/>
</dbReference>
<feature type="coiled-coil region" evidence="1">
    <location>
        <begin position="493"/>
        <end position="520"/>
    </location>
</feature>
<evidence type="ECO:0000259" key="3">
    <source>
        <dbReference type="Pfam" id="PF04326"/>
    </source>
</evidence>
<reference evidence="4 5" key="1">
    <citation type="submission" date="2019-06" db="EMBL/GenBank/DDBJ databases">
        <title>Complete genome of Dickeya zeae PL65.</title>
        <authorList>
            <person name="Boluk G."/>
            <person name="Arif M."/>
        </authorList>
    </citation>
    <scope>NUCLEOTIDE SEQUENCE [LARGE SCALE GENOMIC DNA]</scope>
    <source>
        <strain evidence="4 5">PL65</strain>
    </source>
</reference>
<evidence type="ECO:0000259" key="2">
    <source>
        <dbReference type="Pfam" id="PF03235"/>
    </source>
</evidence>
<dbReference type="EMBL" id="CP040817">
    <property type="protein sequence ID" value="QYM92423.1"/>
    <property type="molecule type" value="Genomic_DNA"/>
</dbReference>
<proteinExistence type="predicted"/>
<sequence length="598" mass="68573">MQNHLNIRGEPIQSVYSEYRKGKYIVNRRYQRKLVWSLPEKQRFIDSLIKQYPVPLFLGVVFQHKEKGSCFEILDGMQRLEAITSFIDGKFSVGGKFFYLSVVAETNQLLISKELVQNEPKLEFDSCKALLNYLLPISTSSFTSNEHVDETFRRINTGGVRLSTQEVRQAGKTCDFSQLVRKCSIYIRGDVSHTDIVELGKMRTISLTKIESDYGIKISDTFWNKNHIVTTANVLASRDEELVAHILLCILLGSKSQTASNFLNDAYIQNAPTNTKANDAIAKHGIDILYKQFTFVYDELKKTINEFPCIYSKHLYKSKPVGVSDSFQVVFLSFYEMLFRQNKKIQNYKSLAKLMKGIASDCMSGLSNNKKWTSSDRSRMIRSVSGVLSPQFIAREGSDPLSQSWVENLENILNQSRTENVCYDFKIGFYPLNESNEFNTALLSKIIKTLTAMANSHAGENYIVVGVADNSSDAEKHSKKYNKKAIKCGEFYITGINDEADKYSVNIDKLQQKIKQLIEGEPINDATKRLILRNILLCKYYEKDVLILKIIRGKDPIKYDGNIYIRKMANTDPIPIHQDNEFEFYKEFIEQSSRYPYS</sequence>
<protein>
    <submittedName>
        <fullName evidence="4">DUF262 domain-containing protein</fullName>
    </submittedName>
</protein>
<dbReference type="InterPro" id="IPR038461">
    <property type="entry name" value="Schlafen_AlbA_2_dom_sf"/>
</dbReference>
<dbReference type="RefSeq" id="WP_220176810.1">
    <property type="nucleotide sequence ID" value="NZ_CP040817.1"/>
</dbReference>
<evidence type="ECO:0000313" key="5">
    <source>
        <dbReference type="Proteomes" id="UP000824976"/>
    </source>
</evidence>
<organism evidence="4 5">
    <name type="scientific">Dickeya zeae</name>
    <dbReference type="NCBI Taxonomy" id="204042"/>
    <lineage>
        <taxon>Bacteria</taxon>
        <taxon>Pseudomonadati</taxon>
        <taxon>Pseudomonadota</taxon>
        <taxon>Gammaproteobacteria</taxon>
        <taxon>Enterobacterales</taxon>
        <taxon>Pectobacteriaceae</taxon>
        <taxon>Dickeya</taxon>
    </lineage>
</organism>
<dbReference type="Proteomes" id="UP000824976">
    <property type="component" value="Chromosome"/>
</dbReference>
<name>A0ABX8W129_9GAMM</name>
<dbReference type="InterPro" id="IPR004919">
    <property type="entry name" value="GmrSD_N"/>
</dbReference>
<evidence type="ECO:0000256" key="1">
    <source>
        <dbReference type="SAM" id="Coils"/>
    </source>
</evidence>
<gene>
    <name evidence="4" type="ORF">FGI21_11350</name>
</gene>
<accession>A0ABX8W129</accession>
<dbReference type="Gene3D" id="3.30.950.30">
    <property type="entry name" value="Schlafen, AAA domain"/>
    <property type="match status" value="1"/>
</dbReference>
<dbReference type="Pfam" id="PF04326">
    <property type="entry name" value="SLFN_AlbA_2"/>
    <property type="match status" value="1"/>
</dbReference>
<dbReference type="InterPro" id="IPR007421">
    <property type="entry name" value="Schlafen_AlbA_2_dom"/>
</dbReference>
<keyword evidence="5" id="KW-1185">Reference proteome</keyword>
<keyword evidence="1" id="KW-0175">Coiled coil</keyword>
<evidence type="ECO:0000313" key="4">
    <source>
        <dbReference type="EMBL" id="QYM92423.1"/>
    </source>
</evidence>
<feature type="domain" description="Schlafen AlbA-2" evidence="3">
    <location>
        <begin position="424"/>
        <end position="574"/>
    </location>
</feature>
<dbReference type="PANTHER" id="PTHR39639:SF1">
    <property type="entry name" value="DUF262 DOMAIN-CONTAINING PROTEIN"/>
    <property type="match status" value="1"/>
</dbReference>
<dbReference type="PANTHER" id="PTHR39639">
    <property type="entry name" value="CHROMOSOME 16, WHOLE GENOME SHOTGUN SEQUENCE"/>
    <property type="match status" value="1"/>
</dbReference>